<proteinExistence type="inferred from homology"/>
<dbReference type="PANTHER" id="PTHR10458:SF2">
    <property type="entry name" value="PEPTIDE DEFORMYLASE, MITOCHONDRIAL"/>
    <property type="match status" value="1"/>
</dbReference>
<comment type="catalytic activity">
    <reaction evidence="6 7">
        <text>N-terminal N-formyl-L-methionyl-[peptide] + H2O = N-terminal L-methionyl-[peptide] + formate</text>
        <dbReference type="Rhea" id="RHEA:24420"/>
        <dbReference type="Rhea" id="RHEA-COMP:10639"/>
        <dbReference type="Rhea" id="RHEA-COMP:10640"/>
        <dbReference type="ChEBI" id="CHEBI:15377"/>
        <dbReference type="ChEBI" id="CHEBI:15740"/>
        <dbReference type="ChEBI" id="CHEBI:49298"/>
        <dbReference type="ChEBI" id="CHEBI:64731"/>
        <dbReference type="EC" id="3.5.1.88"/>
    </reaction>
</comment>
<evidence type="ECO:0000256" key="7">
    <source>
        <dbReference type="RuleBase" id="RU362111"/>
    </source>
</evidence>
<dbReference type="EMBL" id="KQ761799">
    <property type="protein sequence ID" value="OAD56781.1"/>
    <property type="molecule type" value="Genomic_DNA"/>
</dbReference>
<gene>
    <name evidence="8" type="ORF">WN48_02946</name>
</gene>
<dbReference type="OrthoDB" id="276063at2759"/>
<dbReference type="PIRSF" id="PIRSF004749">
    <property type="entry name" value="Pep_def"/>
    <property type="match status" value="1"/>
</dbReference>
<sequence>MSRYSNIISGRVKNMQKCSVRSFSFRSIIKFLSIYYRVKPESAKPPYNFICQVGDPVLRQKAAPIDTKIIQTQEFQNTVDHLHKMLRKYDTVGLAAPQIGLPWQLFVIELREDSVNEVHPFFQKTCNIVPCPLTYFINPKLEIINPEEDIMFETCASINCYHAEVARPLEVEIKALNRFGEPFCWREKGWLARIAHHEMDHLKGLLYTDRMFPLTFDYIDWEKTYNKKRNVVIN</sequence>
<reference evidence="8 9" key="1">
    <citation type="submission" date="2015-07" db="EMBL/GenBank/DDBJ databases">
        <title>The genome of Eufriesea mexicana.</title>
        <authorList>
            <person name="Pan H."/>
            <person name="Kapheim K."/>
        </authorList>
    </citation>
    <scope>NUCLEOTIDE SEQUENCE [LARGE SCALE GENOMIC DNA]</scope>
    <source>
        <strain evidence="8">0111107269</strain>
        <tissue evidence="8">Whole body</tissue>
    </source>
</reference>
<dbReference type="PANTHER" id="PTHR10458">
    <property type="entry name" value="PEPTIDE DEFORMYLASE"/>
    <property type="match status" value="1"/>
</dbReference>
<evidence type="ECO:0000256" key="3">
    <source>
        <dbReference type="ARBA" id="ARBA00022801"/>
    </source>
</evidence>
<keyword evidence="4 7" id="KW-0648">Protein biosynthesis</keyword>
<evidence type="ECO:0000256" key="1">
    <source>
        <dbReference type="ARBA" id="ARBA00010759"/>
    </source>
</evidence>
<accession>A0A310SJV2</accession>
<dbReference type="InterPro" id="IPR036821">
    <property type="entry name" value="Peptide_deformylase_sf"/>
</dbReference>
<dbReference type="GO" id="GO:0046872">
    <property type="term" value="F:metal ion binding"/>
    <property type="evidence" value="ECO:0007669"/>
    <property type="project" value="UniProtKB-KW"/>
</dbReference>
<organism evidence="8 9">
    <name type="scientific">Eufriesea mexicana</name>
    <dbReference type="NCBI Taxonomy" id="516756"/>
    <lineage>
        <taxon>Eukaryota</taxon>
        <taxon>Metazoa</taxon>
        <taxon>Ecdysozoa</taxon>
        <taxon>Arthropoda</taxon>
        <taxon>Hexapoda</taxon>
        <taxon>Insecta</taxon>
        <taxon>Pterygota</taxon>
        <taxon>Neoptera</taxon>
        <taxon>Endopterygota</taxon>
        <taxon>Hymenoptera</taxon>
        <taxon>Apocrita</taxon>
        <taxon>Aculeata</taxon>
        <taxon>Apoidea</taxon>
        <taxon>Anthophila</taxon>
        <taxon>Apidae</taxon>
        <taxon>Eufriesea</taxon>
    </lineage>
</organism>
<dbReference type="InterPro" id="IPR023635">
    <property type="entry name" value="Peptide_deformylase"/>
</dbReference>
<dbReference type="GO" id="GO:0005739">
    <property type="term" value="C:mitochondrion"/>
    <property type="evidence" value="ECO:0007669"/>
    <property type="project" value="TreeGrafter"/>
</dbReference>
<dbReference type="Proteomes" id="UP000250275">
    <property type="component" value="Unassembled WGS sequence"/>
</dbReference>
<dbReference type="GO" id="GO:0042586">
    <property type="term" value="F:peptide deformylase activity"/>
    <property type="evidence" value="ECO:0007669"/>
    <property type="project" value="UniProtKB-EC"/>
</dbReference>
<evidence type="ECO:0000256" key="5">
    <source>
        <dbReference type="ARBA" id="ARBA00037114"/>
    </source>
</evidence>
<dbReference type="Pfam" id="PF01327">
    <property type="entry name" value="Pep_deformylase"/>
    <property type="match status" value="1"/>
</dbReference>
<dbReference type="EC" id="3.5.1.88" evidence="7"/>
<keyword evidence="9" id="KW-1185">Reference proteome</keyword>
<dbReference type="Gene3D" id="3.90.45.10">
    <property type="entry name" value="Peptide deformylase"/>
    <property type="match status" value="1"/>
</dbReference>
<dbReference type="NCBIfam" id="NF001159">
    <property type="entry name" value="PRK00150.1-3"/>
    <property type="match status" value="1"/>
</dbReference>
<evidence type="ECO:0000313" key="9">
    <source>
        <dbReference type="Proteomes" id="UP000250275"/>
    </source>
</evidence>
<evidence type="ECO:0000256" key="6">
    <source>
        <dbReference type="ARBA" id="ARBA00048875"/>
    </source>
</evidence>
<comment type="similarity">
    <text evidence="1 7">Belongs to the polypeptide deformylase family.</text>
</comment>
<dbReference type="CDD" id="cd00487">
    <property type="entry name" value="Pep_deformylase"/>
    <property type="match status" value="1"/>
</dbReference>
<comment type="function">
    <text evidence="5 7">Removes the formyl group from the N-terminal Met of newly synthesized proteins.</text>
</comment>
<keyword evidence="3 7" id="KW-0378">Hydrolase</keyword>
<dbReference type="SUPFAM" id="SSF56420">
    <property type="entry name" value="Peptide deformylase"/>
    <property type="match status" value="1"/>
</dbReference>
<dbReference type="AlphaFoldDB" id="A0A310SJV2"/>
<dbReference type="GO" id="GO:0006412">
    <property type="term" value="P:translation"/>
    <property type="evidence" value="ECO:0007669"/>
    <property type="project" value="UniProtKB-KW"/>
</dbReference>
<evidence type="ECO:0000256" key="4">
    <source>
        <dbReference type="ARBA" id="ARBA00022917"/>
    </source>
</evidence>
<evidence type="ECO:0000256" key="2">
    <source>
        <dbReference type="ARBA" id="ARBA00022723"/>
    </source>
</evidence>
<dbReference type="HAMAP" id="MF_00163">
    <property type="entry name" value="Pep_deformylase"/>
    <property type="match status" value="1"/>
</dbReference>
<keyword evidence="2 7" id="KW-0479">Metal-binding</keyword>
<name>A0A310SJV2_9HYME</name>
<evidence type="ECO:0000313" key="8">
    <source>
        <dbReference type="EMBL" id="OAD56781.1"/>
    </source>
</evidence>
<protein>
    <recommendedName>
        <fullName evidence="7">Peptide deformylase</fullName>
        <ecNumber evidence="7">3.5.1.88</ecNumber>
    </recommendedName>
</protein>
<dbReference type="PRINTS" id="PR01576">
    <property type="entry name" value="PDEFORMYLASE"/>
</dbReference>
<dbReference type="FunFam" id="3.90.45.10:FF:000003">
    <property type="entry name" value="Peptide deformylase"/>
    <property type="match status" value="1"/>
</dbReference>